<dbReference type="Gene3D" id="3.30.70.120">
    <property type="match status" value="1"/>
</dbReference>
<keyword evidence="5 6" id="KW-0472">Membrane</keyword>
<feature type="transmembrane region" description="Helical" evidence="6">
    <location>
        <begin position="111"/>
        <end position="130"/>
    </location>
</feature>
<dbReference type="EMBL" id="JACJLU010000006">
    <property type="protein sequence ID" value="MBM6831600.1"/>
    <property type="molecule type" value="Genomic_DNA"/>
</dbReference>
<feature type="transmembrane region" description="Helical" evidence="6">
    <location>
        <begin position="150"/>
        <end position="168"/>
    </location>
</feature>
<evidence type="ECO:0000313" key="9">
    <source>
        <dbReference type="EMBL" id="MBM6831600.1"/>
    </source>
</evidence>
<evidence type="ECO:0000256" key="4">
    <source>
        <dbReference type="ARBA" id="ARBA00022989"/>
    </source>
</evidence>
<dbReference type="InterPro" id="IPR015867">
    <property type="entry name" value="N-reg_PII/ATP_PRibTrfase_C"/>
</dbReference>
<comment type="subcellular location">
    <subcellularLocation>
        <location evidence="1">Cell membrane</location>
        <topology evidence="1">Multi-pass membrane protein</topology>
    </subcellularLocation>
</comment>
<dbReference type="PANTHER" id="PTHR33545">
    <property type="entry name" value="UPF0750 MEMBRANE PROTEIN YITT-RELATED"/>
    <property type="match status" value="1"/>
</dbReference>
<dbReference type="GO" id="GO:0005886">
    <property type="term" value="C:plasma membrane"/>
    <property type="evidence" value="ECO:0007669"/>
    <property type="project" value="UniProtKB-SubCell"/>
</dbReference>
<protein>
    <submittedName>
        <fullName evidence="8">Uncharacterized membrane-anchored protein YitT (DUF2179 family)</fullName>
    </submittedName>
    <submittedName>
        <fullName evidence="9">YitT family protein</fullName>
    </submittedName>
</protein>
<feature type="transmembrane region" description="Helical" evidence="6">
    <location>
        <begin position="80"/>
        <end position="99"/>
    </location>
</feature>
<dbReference type="PIRSF" id="PIRSF006483">
    <property type="entry name" value="Membrane_protein_YitT"/>
    <property type="match status" value="1"/>
</dbReference>
<organism evidence="8 10">
    <name type="scientific">Faecalicoccus acidiformans</name>
    <dbReference type="NCBI Taxonomy" id="915173"/>
    <lineage>
        <taxon>Bacteria</taxon>
        <taxon>Bacillati</taxon>
        <taxon>Bacillota</taxon>
        <taxon>Erysipelotrichia</taxon>
        <taxon>Erysipelotrichales</taxon>
        <taxon>Erysipelotrichaceae</taxon>
        <taxon>Faecalicoccus</taxon>
    </lineage>
</organism>
<dbReference type="EMBL" id="JACHHD010000004">
    <property type="protein sequence ID" value="MBB5184579.1"/>
    <property type="molecule type" value="Genomic_DNA"/>
</dbReference>
<feature type="transmembrane region" description="Helical" evidence="6">
    <location>
        <begin position="47"/>
        <end position="71"/>
    </location>
</feature>
<feature type="transmembrane region" description="Helical" evidence="6">
    <location>
        <begin position="9"/>
        <end position="27"/>
    </location>
</feature>
<dbReference type="CDD" id="cd16380">
    <property type="entry name" value="YitT_C"/>
    <property type="match status" value="1"/>
</dbReference>
<dbReference type="InterPro" id="IPR019264">
    <property type="entry name" value="DUF2179"/>
</dbReference>
<evidence type="ECO:0000313" key="10">
    <source>
        <dbReference type="Proteomes" id="UP000521313"/>
    </source>
</evidence>
<gene>
    <name evidence="9" type="ORF">H5982_05695</name>
    <name evidence="8" type="ORF">HNQ43_000618</name>
</gene>
<evidence type="ECO:0000313" key="8">
    <source>
        <dbReference type="EMBL" id="MBB5184579.1"/>
    </source>
</evidence>
<dbReference type="AlphaFoldDB" id="A0A7W8D262"/>
<evidence type="ECO:0000256" key="1">
    <source>
        <dbReference type="ARBA" id="ARBA00004651"/>
    </source>
</evidence>
<evidence type="ECO:0000256" key="5">
    <source>
        <dbReference type="ARBA" id="ARBA00023136"/>
    </source>
</evidence>
<feature type="transmembrane region" description="Helical" evidence="6">
    <location>
        <begin position="174"/>
        <end position="192"/>
    </location>
</feature>
<name>A0A7W8D262_9FIRM</name>
<feature type="domain" description="DUF2179" evidence="7">
    <location>
        <begin position="221"/>
        <end position="275"/>
    </location>
</feature>
<dbReference type="InterPro" id="IPR051461">
    <property type="entry name" value="UPF0750_membrane"/>
</dbReference>
<reference evidence="9 11" key="3">
    <citation type="journal article" date="2021" name="Sci. Rep.">
        <title>The distribution of antibiotic resistance genes in chicken gut microbiota commensals.</title>
        <authorList>
            <person name="Juricova H."/>
            <person name="Matiasovicova J."/>
            <person name="Kubasova T."/>
            <person name="Cejkova D."/>
            <person name="Rychlik I."/>
        </authorList>
    </citation>
    <scope>NUCLEOTIDE SEQUENCE [LARGE SCALE GENOMIC DNA]</scope>
    <source>
        <strain evidence="9 11">An423</strain>
    </source>
</reference>
<accession>A0A7W8D262</accession>
<evidence type="ECO:0000256" key="3">
    <source>
        <dbReference type="ARBA" id="ARBA00022692"/>
    </source>
</evidence>
<proteinExistence type="predicted"/>
<evidence type="ECO:0000313" key="11">
    <source>
        <dbReference type="Proteomes" id="UP000775500"/>
    </source>
</evidence>
<evidence type="ECO:0000256" key="6">
    <source>
        <dbReference type="SAM" id="Phobius"/>
    </source>
</evidence>
<evidence type="ECO:0000259" key="7">
    <source>
        <dbReference type="Pfam" id="PF10035"/>
    </source>
</evidence>
<keyword evidence="2" id="KW-1003">Cell membrane</keyword>
<dbReference type="Proteomes" id="UP000775500">
    <property type="component" value="Unassembled WGS sequence"/>
</dbReference>
<keyword evidence="3 6" id="KW-0812">Transmembrane</keyword>
<keyword evidence="11" id="KW-1185">Reference proteome</keyword>
<dbReference type="InterPro" id="IPR003740">
    <property type="entry name" value="YitT"/>
</dbReference>
<dbReference type="Pfam" id="PF02588">
    <property type="entry name" value="YitT_membrane"/>
    <property type="match status" value="1"/>
</dbReference>
<evidence type="ECO:0000256" key="2">
    <source>
        <dbReference type="ARBA" id="ARBA00022475"/>
    </source>
</evidence>
<dbReference type="Proteomes" id="UP000521313">
    <property type="component" value="Unassembled WGS sequence"/>
</dbReference>
<dbReference type="RefSeq" id="WP_183374661.1">
    <property type="nucleotide sequence ID" value="NZ_CAWVLV010000009.1"/>
</dbReference>
<sequence length="283" mass="31351">MNQNKLRDVCLITIAMFVISISIYFFLIPSGIIVGSISGLAMVLNQIIPLSISVITLILNVGLLILGFIFVGKEFASKSIYTSILLPVFLAVFEFLFPVSTSLTGNSVYDLISYTLIIAFGQAILFNINASSGGLDIVGKIISKYSHMEIGKALTLCGFITSMTSILVYDIGTLIVSLIGTYANGIAIDYFIGGFHKKKKICILSDEYQTIQEFIMHKMQRGVTIYKATGGYLNEERTELVTIMTTSEYKKLLDYLHRANFQAFVTVSTVNEVIGTWNIHKKR</sequence>
<dbReference type="Pfam" id="PF10035">
    <property type="entry name" value="DUF2179"/>
    <property type="match status" value="1"/>
</dbReference>
<reference evidence="9" key="2">
    <citation type="submission" date="2020-08" db="EMBL/GenBank/DDBJ databases">
        <authorList>
            <person name="Cejkova D."/>
            <person name="Kubasova T."/>
            <person name="Jahodarova E."/>
            <person name="Rychlik I."/>
        </authorList>
    </citation>
    <scope>NUCLEOTIDE SEQUENCE</scope>
    <source>
        <strain evidence="9">An423</strain>
    </source>
</reference>
<reference evidence="8 10" key="1">
    <citation type="submission" date="2020-08" db="EMBL/GenBank/DDBJ databases">
        <title>Genomic Encyclopedia of Type Strains, Phase IV (KMG-IV): sequencing the most valuable type-strain genomes for metagenomic binning, comparative biology and taxonomic classification.</title>
        <authorList>
            <person name="Goeker M."/>
        </authorList>
    </citation>
    <scope>NUCLEOTIDE SEQUENCE [LARGE SCALE GENOMIC DNA]</scope>
    <source>
        <strain evidence="8 10">DSM 26963</strain>
    </source>
</reference>
<comment type="caution">
    <text evidence="8">The sequence shown here is derived from an EMBL/GenBank/DDBJ whole genome shotgun (WGS) entry which is preliminary data.</text>
</comment>
<keyword evidence="4 6" id="KW-1133">Transmembrane helix</keyword>
<dbReference type="PANTHER" id="PTHR33545:SF9">
    <property type="entry name" value="UPF0750 MEMBRANE PROTEIN YITE"/>
    <property type="match status" value="1"/>
</dbReference>